<feature type="compositionally biased region" description="Acidic residues" evidence="5">
    <location>
        <begin position="733"/>
        <end position="742"/>
    </location>
</feature>
<dbReference type="SUPFAM" id="SSF48452">
    <property type="entry name" value="TPR-like"/>
    <property type="match status" value="1"/>
</dbReference>
<dbReference type="Pfam" id="PF00225">
    <property type="entry name" value="Kinesin"/>
    <property type="match status" value="1"/>
</dbReference>
<name>A0A0C3KUV9_9AGAM</name>
<dbReference type="PANTHER" id="PTHR47969:SF9">
    <property type="entry name" value="KINESIN-LIKE PROTEIN"/>
    <property type="match status" value="1"/>
</dbReference>
<keyword evidence="4" id="KW-0493">Microtubule</keyword>
<feature type="compositionally biased region" description="Low complexity" evidence="5">
    <location>
        <begin position="383"/>
        <end position="402"/>
    </location>
</feature>
<dbReference type="InterPro" id="IPR001752">
    <property type="entry name" value="Kinesin_motor_dom"/>
</dbReference>
<feature type="compositionally biased region" description="Basic and acidic residues" evidence="5">
    <location>
        <begin position="411"/>
        <end position="420"/>
    </location>
</feature>
<feature type="binding site" evidence="3">
    <location>
        <begin position="87"/>
        <end position="94"/>
    </location>
    <ligand>
        <name>ATP</name>
        <dbReference type="ChEBI" id="CHEBI:30616"/>
    </ligand>
</feature>
<evidence type="ECO:0000313" key="7">
    <source>
        <dbReference type="EMBL" id="KIO25288.1"/>
    </source>
</evidence>
<feature type="domain" description="Kinesin motor" evidence="6">
    <location>
        <begin position="6"/>
        <end position="319"/>
    </location>
</feature>
<dbReference type="InterPro" id="IPR011990">
    <property type="entry name" value="TPR-like_helical_dom_sf"/>
</dbReference>
<dbReference type="EMBL" id="KN823045">
    <property type="protein sequence ID" value="KIO25288.1"/>
    <property type="molecule type" value="Genomic_DNA"/>
</dbReference>
<dbReference type="GO" id="GO:0003777">
    <property type="term" value="F:microtubule motor activity"/>
    <property type="evidence" value="ECO:0007669"/>
    <property type="project" value="InterPro"/>
</dbReference>
<dbReference type="HOGENOM" id="CLU_001485_27_0_1"/>
<evidence type="ECO:0000313" key="8">
    <source>
        <dbReference type="Proteomes" id="UP000054248"/>
    </source>
</evidence>
<dbReference type="PANTHER" id="PTHR47969">
    <property type="entry name" value="CHROMOSOME-ASSOCIATED KINESIN KIF4A-RELATED"/>
    <property type="match status" value="1"/>
</dbReference>
<proteinExistence type="inferred from homology"/>
<dbReference type="CDD" id="cd00106">
    <property type="entry name" value="KISc"/>
    <property type="match status" value="1"/>
</dbReference>
<protein>
    <recommendedName>
        <fullName evidence="4">Kinesin-like protein</fullName>
    </recommendedName>
</protein>
<dbReference type="OrthoDB" id="3176171at2759"/>
<dbReference type="InterPro" id="IPR019821">
    <property type="entry name" value="Kinesin_motor_CS"/>
</dbReference>
<keyword evidence="1 3" id="KW-0547">Nucleotide-binding</keyword>
<dbReference type="PROSITE" id="PS50067">
    <property type="entry name" value="KINESIN_MOTOR_2"/>
    <property type="match status" value="1"/>
</dbReference>
<keyword evidence="8" id="KW-1185">Reference proteome</keyword>
<evidence type="ECO:0000256" key="5">
    <source>
        <dbReference type="SAM" id="MobiDB-lite"/>
    </source>
</evidence>
<dbReference type="SMART" id="SM00129">
    <property type="entry name" value="KISc"/>
    <property type="match status" value="1"/>
</dbReference>
<keyword evidence="3 4" id="KW-0505">Motor protein</keyword>
<reference evidence="8" key="2">
    <citation type="submission" date="2015-01" db="EMBL/GenBank/DDBJ databases">
        <title>Evolutionary Origins and Diversification of the Mycorrhizal Mutualists.</title>
        <authorList>
            <consortium name="DOE Joint Genome Institute"/>
            <consortium name="Mycorrhizal Genomics Consortium"/>
            <person name="Kohler A."/>
            <person name="Kuo A."/>
            <person name="Nagy L.G."/>
            <person name="Floudas D."/>
            <person name="Copeland A."/>
            <person name="Barry K.W."/>
            <person name="Cichocki N."/>
            <person name="Veneault-Fourrey C."/>
            <person name="LaButti K."/>
            <person name="Lindquist E.A."/>
            <person name="Lipzen A."/>
            <person name="Lundell T."/>
            <person name="Morin E."/>
            <person name="Murat C."/>
            <person name="Riley R."/>
            <person name="Ohm R."/>
            <person name="Sun H."/>
            <person name="Tunlid A."/>
            <person name="Henrissat B."/>
            <person name="Grigoriev I.V."/>
            <person name="Hibbett D.S."/>
            <person name="Martin F."/>
        </authorList>
    </citation>
    <scope>NUCLEOTIDE SEQUENCE [LARGE SCALE GENOMIC DNA]</scope>
    <source>
        <strain evidence="8">MUT 4182</strain>
    </source>
</reference>
<dbReference type="GO" id="GO:0005875">
    <property type="term" value="C:microtubule associated complex"/>
    <property type="evidence" value="ECO:0007669"/>
    <property type="project" value="TreeGrafter"/>
</dbReference>
<feature type="compositionally biased region" description="Acidic residues" evidence="5">
    <location>
        <begin position="690"/>
        <end position="701"/>
    </location>
</feature>
<evidence type="ECO:0000259" key="6">
    <source>
        <dbReference type="PROSITE" id="PS50067"/>
    </source>
</evidence>
<organism evidence="7 8">
    <name type="scientific">Tulasnella calospora MUT 4182</name>
    <dbReference type="NCBI Taxonomy" id="1051891"/>
    <lineage>
        <taxon>Eukaryota</taxon>
        <taxon>Fungi</taxon>
        <taxon>Dikarya</taxon>
        <taxon>Basidiomycota</taxon>
        <taxon>Agaricomycotina</taxon>
        <taxon>Agaricomycetes</taxon>
        <taxon>Cantharellales</taxon>
        <taxon>Tulasnellaceae</taxon>
        <taxon>Tulasnella</taxon>
    </lineage>
</organism>
<feature type="compositionally biased region" description="Basic residues" evidence="5">
    <location>
        <begin position="801"/>
        <end position="815"/>
    </location>
</feature>
<dbReference type="STRING" id="1051891.A0A0C3KUV9"/>
<dbReference type="InterPro" id="IPR036961">
    <property type="entry name" value="Kinesin_motor_dom_sf"/>
</dbReference>
<dbReference type="GO" id="GO:0051231">
    <property type="term" value="P:spindle elongation"/>
    <property type="evidence" value="ECO:0007669"/>
    <property type="project" value="TreeGrafter"/>
</dbReference>
<accession>A0A0C3KUV9</accession>
<evidence type="ECO:0000256" key="4">
    <source>
        <dbReference type="RuleBase" id="RU000394"/>
    </source>
</evidence>
<dbReference type="Gene3D" id="3.40.850.10">
    <property type="entry name" value="Kinesin motor domain"/>
    <property type="match status" value="1"/>
</dbReference>
<keyword evidence="2 3" id="KW-0067">ATP-binding</keyword>
<dbReference type="PROSITE" id="PS00411">
    <property type="entry name" value="KINESIN_MOTOR_1"/>
    <property type="match status" value="1"/>
</dbReference>
<dbReference type="GO" id="GO:0007052">
    <property type="term" value="P:mitotic spindle organization"/>
    <property type="evidence" value="ECO:0007669"/>
    <property type="project" value="TreeGrafter"/>
</dbReference>
<gene>
    <name evidence="7" type="ORF">M407DRAFT_25405</name>
</gene>
<feature type="region of interest" description="Disordered" evidence="5">
    <location>
        <begin position="660"/>
        <end position="815"/>
    </location>
</feature>
<dbReference type="GO" id="GO:0005874">
    <property type="term" value="C:microtubule"/>
    <property type="evidence" value="ECO:0007669"/>
    <property type="project" value="UniProtKB-KW"/>
</dbReference>
<dbReference type="GO" id="GO:0007018">
    <property type="term" value="P:microtubule-based movement"/>
    <property type="evidence" value="ECO:0007669"/>
    <property type="project" value="InterPro"/>
</dbReference>
<dbReference type="InterPro" id="IPR027640">
    <property type="entry name" value="Kinesin-like_fam"/>
</dbReference>
<dbReference type="GO" id="GO:0005524">
    <property type="term" value="F:ATP binding"/>
    <property type="evidence" value="ECO:0007669"/>
    <property type="project" value="UniProtKB-UniRule"/>
</dbReference>
<sequence>MSGSLKIKTIVRLRPSIKTEQPDNGIVIDSPTSLSVVNPRNPVESFRFKYQSVYGPGASQEDIWDKDVQELLDHVWEGLTVTVFAYGVTSSGKTHTIQGTKADPGIIPRVVDFLFQNCTTKDRITMSYMEIYRDEVYDLLNGGASSPKLPVREDRDGKVVVQNLTEMHLSCVDDFNAIFSTAAKCRSVGATNLNHASSRSHAILCLNIARAMGETTLIGSINLVDLAGSENNKLTGNDPARMLESSAINKSLAVLGQVVFALNQGASRIPYRDSKLTRILQDALGGGSVGLLICNLAPGSKFRTDTLNTLNFASRTREIENKLTVNEKDNRPQPKAHFAAVQPSKPTAAPRASVAVSGPTTSTGLAVPSGSSSRPSLAPPRPSSSTSTTSRTTSRSSILPRSGRNSALDDAEVRAREREEIERRVRAEAEKDRQRLEAQFAEKERELAERERLRQKEIAMEKEREAAKEREKRLEAELEAQRDLNRQREQEMEEERARIRQKETEEILTRAREDMEARISRAVEEEVKRRMDDLQAQREAEAAAVAAASAAVTPSDSSFGSSSAHDMDSEVKKRLDALEAQYALQRADAKELDNMSSKARRDMAGAFLNVARQYHDKQDWQTALVFYRRCQSFVPDNAKLRARIQEVEIAIEKEKQGVTFSPVKQSGKGSKRQPSPALVPGFGKEAQNMDLDDPAGNDFEFDFQQLRQTRQGKATKNQKKRSRGEAAPAPPTIEEESSDIEVDVILKEDDGDEDGAKPVKKKKRTIGSWLKGKAKAKYDLGSGDENEPPVMSDEDEDGKARSGKSKGRKGKKVKA</sequence>
<dbReference type="PRINTS" id="PR00380">
    <property type="entry name" value="KINESINHEAVY"/>
</dbReference>
<feature type="region of interest" description="Disordered" evidence="5">
    <location>
        <begin position="327"/>
        <end position="420"/>
    </location>
</feature>
<dbReference type="Proteomes" id="UP000054248">
    <property type="component" value="Unassembled WGS sequence"/>
</dbReference>
<evidence type="ECO:0000256" key="1">
    <source>
        <dbReference type="ARBA" id="ARBA00022741"/>
    </source>
</evidence>
<dbReference type="GO" id="GO:0008017">
    <property type="term" value="F:microtubule binding"/>
    <property type="evidence" value="ECO:0007669"/>
    <property type="project" value="InterPro"/>
</dbReference>
<dbReference type="SUPFAM" id="SSF52540">
    <property type="entry name" value="P-loop containing nucleoside triphosphate hydrolases"/>
    <property type="match status" value="1"/>
</dbReference>
<feature type="region of interest" description="Disordered" evidence="5">
    <location>
        <begin position="462"/>
        <end position="497"/>
    </location>
</feature>
<evidence type="ECO:0000256" key="3">
    <source>
        <dbReference type="PROSITE-ProRule" id="PRU00283"/>
    </source>
</evidence>
<reference evidence="7 8" key="1">
    <citation type="submission" date="2014-04" db="EMBL/GenBank/DDBJ databases">
        <authorList>
            <consortium name="DOE Joint Genome Institute"/>
            <person name="Kuo A."/>
            <person name="Girlanda M."/>
            <person name="Perotto S."/>
            <person name="Kohler A."/>
            <person name="Nagy L.G."/>
            <person name="Floudas D."/>
            <person name="Copeland A."/>
            <person name="Barry K.W."/>
            <person name="Cichocki N."/>
            <person name="Veneault-Fourrey C."/>
            <person name="LaButti K."/>
            <person name="Lindquist E.A."/>
            <person name="Lipzen A."/>
            <person name="Lundell T."/>
            <person name="Morin E."/>
            <person name="Murat C."/>
            <person name="Sun H."/>
            <person name="Tunlid A."/>
            <person name="Henrissat B."/>
            <person name="Grigoriev I.V."/>
            <person name="Hibbett D.S."/>
            <person name="Martin F."/>
            <person name="Nordberg H.P."/>
            <person name="Cantor M.N."/>
            <person name="Hua S.X."/>
        </authorList>
    </citation>
    <scope>NUCLEOTIDE SEQUENCE [LARGE SCALE GENOMIC DNA]</scope>
    <source>
        <strain evidence="7 8">MUT 4182</strain>
    </source>
</reference>
<comment type="similarity">
    <text evidence="3 4">Belongs to the TRAFAC class myosin-kinesin ATPase superfamily. Kinesin family.</text>
</comment>
<feature type="compositionally biased region" description="Polar residues" evidence="5">
    <location>
        <begin position="705"/>
        <end position="715"/>
    </location>
</feature>
<evidence type="ECO:0000256" key="2">
    <source>
        <dbReference type="ARBA" id="ARBA00022840"/>
    </source>
</evidence>
<feature type="compositionally biased region" description="Acidic residues" evidence="5">
    <location>
        <begin position="782"/>
        <end position="797"/>
    </location>
</feature>
<dbReference type="AlphaFoldDB" id="A0A0C3KUV9"/>
<dbReference type="InterPro" id="IPR027417">
    <property type="entry name" value="P-loop_NTPase"/>
</dbReference>